<proteinExistence type="predicted"/>
<organism evidence="1 2">
    <name type="scientific">Schaalia odontolytica</name>
    <dbReference type="NCBI Taxonomy" id="1660"/>
    <lineage>
        <taxon>Bacteria</taxon>
        <taxon>Bacillati</taxon>
        <taxon>Actinomycetota</taxon>
        <taxon>Actinomycetes</taxon>
        <taxon>Actinomycetales</taxon>
        <taxon>Actinomycetaceae</taxon>
        <taxon>Schaalia</taxon>
    </lineage>
</organism>
<reference evidence="1 2" key="1">
    <citation type="submission" date="2017-12" db="EMBL/GenBank/DDBJ databases">
        <title>Phylogenetic diversity of female urinary microbiome.</title>
        <authorList>
            <person name="Thomas-White K."/>
            <person name="Wolfe A.J."/>
        </authorList>
    </citation>
    <scope>NUCLEOTIDE SEQUENCE [LARGE SCALE GENOMIC DNA]</scope>
    <source>
        <strain evidence="1 2">UMB0018</strain>
    </source>
</reference>
<evidence type="ECO:0000313" key="2">
    <source>
        <dbReference type="Proteomes" id="UP000234198"/>
    </source>
</evidence>
<dbReference type="EMBL" id="PKKM01000022">
    <property type="protein sequence ID" value="PKY63645.1"/>
    <property type="molecule type" value="Genomic_DNA"/>
</dbReference>
<dbReference type="AlphaFoldDB" id="A0A2I1HXQ3"/>
<protein>
    <submittedName>
        <fullName evidence="1">Uncharacterized protein</fullName>
    </submittedName>
</protein>
<dbReference type="RefSeq" id="WP_101602508.1">
    <property type="nucleotide sequence ID" value="NZ_PKKM01000022.1"/>
</dbReference>
<gene>
    <name evidence="1" type="ORF">CYJ22_09990</name>
</gene>
<dbReference type="Proteomes" id="UP000234198">
    <property type="component" value="Unassembled WGS sequence"/>
</dbReference>
<comment type="caution">
    <text evidence="1">The sequence shown here is derived from an EMBL/GenBank/DDBJ whole genome shotgun (WGS) entry which is preliminary data.</text>
</comment>
<sequence>MLEEFDDLISRLCANSPITQEEHRDRLFFTDDGLIVDSLWERNGYFIFGRSERPSFGGGHLWTRNPTIAQYQLVVVLGSYIRRLNSWDPIALPSQPDTLENAWSLTPVPGTTAIDCVYVDNPELSFGTFTKDQWLCLASLLTMPLEDAIQLYTTE</sequence>
<name>A0A2I1HXQ3_9ACTO</name>
<accession>A0A2I1HXQ3</accession>
<evidence type="ECO:0000313" key="1">
    <source>
        <dbReference type="EMBL" id="PKY63645.1"/>
    </source>
</evidence>